<comment type="caution">
    <text evidence="2">The sequence shown here is derived from an EMBL/GenBank/DDBJ whole genome shotgun (WGS) entry which is preliminary data.</text>
</comment>
<dbReference type="FunFam" id="3.40.50.300:FF:000285">
    <property type="entry name" value="Sporulation initiation inhibitor Soj"/>
    <property type="match status" value="1"/>
</dbReference>
<dbReference type="InterPro" id="IPR050678">
    <property type="entry name" value="DNA_Partitioning_ATPase"/>
</dbReference>
<organism evidence="2 3">
    <name type="scientific">Turicimonas muris</name>
    <dbReference type="NCBI Taxonomy" id="1796652"/>
    <lineage>
        <taxon>Bacteria</taxon>
        <taxon>Pseudomonadati</taxon>
        <taxon>Pseudomonadota</taxon>
        <taxon>Betaproteobacteria</taxon>
        <taxon>Burkholderiales</taxon>
        <taxon>Sutterellaceae</taxon>
        <taxon>Turicimonas</taxon>
    </lineage>
</organism>
<dbReference type="RefSeq" id="WP_066594715.1">
    <property type="nucleotide sequence ID" value="NZ_CAJTBZ010000014.1"/>
</dbReference>
<dbReference type="InterPro" id="IPR027417">
    <property type="entry name" value="P-loop_NTPase"/>
</dbReference>
<evidence type="ECO:0000313" key="2">
    <source>
        <dbReference type="EMBL" id="OXE50149.1"/>
    </source>
</evidence>
<name>A0A227KPT1_9BURK</name>
<dbReference type="PANTHER" id="PTHR13696">
    <property type="entry name" value="P-LOOP CONTAINING NUCLEOSIDE TRIPHOSPHATE HYDROLASE"/>
    <property type="match status" value="1"/>
</dbReference>
<dbReference type="SUPFAM" id="SSF52540">
    <property type="entry name" value="P-loop containing nucleoside triphosphate hydrolases"/>
    <property type="match status" value="1"/>
</dbReference>
<dbReference type="CDD" id="cd02042">
    <property type="entry name" value="ParAB_family"/>
    <property type="match status" value="1"/>
</dbReference>
<keyword evidence="3" id="KW-1185">Reference proteome</keyword>
<reference evidence="3" key="1">
    <citation type="submission" date="2017-05" db="EMBL/GenBank/DDBJ databases">
        <title>Improved OligoMM genomes.</title>
        <authorList>
            <person name="Garzetti D."/>
        </authorList>
    </citation>
    <scope>NUCLEOTIDE SEQUENCE [LARGE SCALE GENOMIC DNA]</scope>
    <source>
        <strain evidence="3">YL45</strain>
    </source>
</reference>
<proteinExistence type="predicted"/>
<dbReference type="EMBL" id="NHMP01000002">
    <property type="protein sequence ID" value="OXE50149.1"/>
    <property type="molecule type" value="Genomic_DNA"/>
</dbReference>
<accession>A0A227KPT1</accession>
<gene>
    <name evidence="2" type="ORF">ADH67_03865</name>
</gene>
<dbReference type="Pfam" id="PF13614">
    <property type="entry name" value="AAA_31"/>
    <property type="match status" value="1"/>
</dbReference>
<dbReference type="Gene3D" id="3.40.50.300">
    <property type="entry name" value="P-loop containing nucleotide triphosphate hydrolases"/>
    <property type="match status" value="1"/>
</dbReference>
<feature type="domain" description="AAA" evidence="1">
    <location>
        <begin position="3"/>
        <end position="178"/>
    </location>
</feature>
<dbReference type="InterPro" id="IPR025669">
    <property type="entry name" value="AAA_dom"/>
</dbReference>
<dbReference type="PANTHER" id="PTHR13696:SF52">
    <property type="entry name" value="PARA FAMILY PROTEIN CT_582"/>
    <property type="match status" value="1"/>
</dbReference>
<sequence>MAKIYSVANQKGGVGKTTTTVNLAGALGKLGYKVLLVDLDPQGNATTGSGLEKNTLNLSVYDVLNEDASISDAIQYSETAGYSVLGSNRRLAGAEEELLQCSGKELKLRKGLEQIQDQYDVILIDCPPTLSILTINAFCASNGLIIPMTCEYFSLEGVSDLVISVKAVREQVNSDLVITGLLRVKFDPRVTLQKEVSEELINFFGKRVYGTVIPTNVRLAEAPGYGLPGVLYEPSSRGAQAYTSFAEEFAKKENLKKRKALKKKEA</sequence>
<protein>
    <submittedName>
        <fullName evidence="2">ParA family protein</fullName>
    </submittedName>
</protein>
<dbReference type="Proteomes" id="UP000214610">
    <property type="component" value="Unassembled WGS sequence"/>
</dbReference>
<evidence type="ECO:0000313" key="3">
    <source>
        <dbReference type="Proteomes" id="UP000214610"/>
    </source>
</evidence>
<dbReference type="AlphaFoldDB" id="A0A227KPT1"/>
<evidence type="ECO:0000259" key="1">
    <source>
        <dbReference type="Pfam" id="PF13614"/>
    </source>
</evidence>
<dbReference type="GeneID" id="78362446"/>